<dbReference type="Proteomes" id="UP000175669">
    <property type="component" value="Unassembled WGS sequence"/>
</dbReference>
<evidence type="ECO:0000313" key="2">
    <source>
        <dbReference type="Proteomes" id="UP000175669"/>
    </source>
</evidence>
<dbReference type="AlphaFoldDB" id="A0A1E8CGJ2"/>
<comment type="caution">
    <text evidence="1">The sequence shown here is derived from an EMBL/GenBank/DDBJ whole genome shotgun (WGS) entry which is preliminary data.</text>
</comment>
<reference evidence="2" key="1">
    <citation type="submission" date="2016-07" db="EMBL/GenBank/DDBJ databases">
        <authorList>
            <person name="Florea S."/>
            <person name="Webb J.S."/>
            <person name="Jaromczyk J."/>
            <person name="Schardl C.L."/>
        </authorList>
    </citation>
    <scope>NUCLEOTIDE SEQUENCE [LARGE SCALE GENOMIC DNA]</scope>
    <source>
        <strain evidence="2">KCTC 42131</strain>
    </source>
</reference>
<gene>
    <name evidence="1" type="ORF">PHACT_12780</name>
</gene>
<name>A0A1E8CGJ2_9GAMM</name>
<protein>
    <submittedName>
        <fullName evidence="1">Uncharacterized protein</fullName>
    </submittedName>
</protein>
<accession>A0A1E8CGJ2</accession>
<dbReference type="OrthoDB" id="7065132at2"/>
<dbReference type="RefSeq" id="WP_070118665.1">
    <property type="nucleotide sequence ID" value="NZ_MASR01000002.1"/>
</dbReference>
<sequence>MNIALSPNHPLRTDPLKPWPYEVTVWYRKPGSRKLIHCRRLFVKARGTAAALRAGIRLAREQGSIPYDGKRVIPSRPTSARPFDLQDRIGIPA</sequence>
<dbReference type="EMBL" id="MASR01000002">
    <property type="protein sequence ID" value="OFE11425.1"/>
    <property type="molecule type" value="Genomic_DNA"/>
</dbReference>
<proteinExistence type="predicted"/>
<dbReference type="STRING" id="1524254.PHACT_12780"/>
<keyword evidence="2" id="KW-1185">Reference proteome</keyword>
<evidence type="ECO:0000313" key="1">
    <source>
        <dbReference type="EMBL" id="OFE11425.1"/>
    </source>
</evidence>
<organism evidence="1 2">
    <name type="scientific">Pseudohongiella acticola</name>
    <dbReference type="NCBI Taxonomy" id="1524254"/>
    <lineage>
        <taxon>Bacteria</taxon>
        <taxon>Pseudomonadati</taxon>
        <taxon>Pseudomonadota</taxon>
        <taxon>Gammaproteobacteria</taxon>
        <taxon>Pseudomonadales</taxon>
        <taxon>Pseudohongiellaceae</taxon>
        <taxon>Pseudohongiella</taxon>
    </lineage>
</organism>